<sequence length="125" mass="14862">MKTIQRPTFNKAHTFERKAALEKWNKFVELLESSTLVTKNKGESGKEIFIVIEGEDKADIELYFNPSINGDFAHVELWYYQFKLISMNNKHNKETHNFKSIHQAFRYINELLEDIKWDRKLLPNA</sequence>
<accession>A0A3S7GXE7</accession>
<reference evidence="1" key="1">
    <citation type="submission" date="2016-02" db="EMBL/GenBank/DDBJ databases">
        <title>Genomic sequence of a clinical Staphylococcus hominis isolate.</title>
        <authorList>
            <person name="McClure J.M."/>
            <person name="Zhang K."/>
        </authorList>
    </citation>
    <scope>NUCLEOTIDE SEQUENCE</scope>
    <source>
        <strain evidence="1">C34847</strain>
    </source>
</reference>
<proteinExistence type="predicted"/>
<dbReference type="RefSeq" id="WP_070468642.1">
    <property type="nucleotide sequence ID" value="NZ_CP014567.1"/>
</dbReference>
<organism evidence="1">
    <name type="scientific">Staphylococcus hominis</name>
    <dbReference type="NCBI Taxonomy" id="1290"/>
    <lineage>
        <taxon>Bacteria</taxon>
        <taxon>Bacillati</taxon>
        <taxon>Bacillota</taxon>
        <taxon>Bacilli</taxon>
        <taxon>Bacillales</taxon>
        <taxon>Staphylococcaceae</taxon>
        <taxon>Staphylococcus</taxon>
    </lineage>
</organism>
<protein>
    <submittedName>
        <fullName evidence="1">Uncharacterized protein</fullName>
    </submittedName>
</protein>
<evidence type="ECO:0000313" key="1">
    <source>
        <dbReference type="EMBL" id="AVI05746.1"/>
    </source>
</evidence>
<dbReference type="EMBL" id="CP014567">
    <property type="protein sequence ID" value="AVI05746.1"/>
    <property type="molecule type" value="Genomic_DNA"/>
</dbReference>
<name>A0A3S7GXE7_STAHO</name>
<dbReference type="AlphaFoldDB" id="A0A3S7GXE7"/>
<gene>
    <name evidence="1" type="ORF">AZE34_02845</name>
</gene>